<dbReference type="Pfam" id="PF00795">
    <property type="entry name" value="CN_hydrolase"/>
    <property type="match status" value="1"/>
</dbReference>
<dbReference type="PANTHER" id="PTHR43674">
    <property type="entry name" value="NITRILASE C965.09-RELATED"/>
    <property type="match status" value="1"/>
</dbReference>
<dbReference type="InterPro" id="IPR003010">
    <property type="entry name" value="C-N_Hydrolase"/>
</dbReference>
<evidence type="ECO:0000313" key="3">
    <source>
        <dbReference type="EMBL" id="KKL26945.1"/>
    </source>
</evidence>
<comment type="caution">
    <text evidence="3">The sequence shown here is derived from an EMBL/GenBank/DDBJ whole genome shotgun (WGS) entry which is preliminary data.</text>
</comment>
<accession>A0A0F9BYD2</accession>
<dbReference type="EMBL" id="LAZR01035650">
    <property type="protein sequence ID" value="KKL26945.1"/>
    <property type="molecule type" value="Genomic_DNA"/>
</dbReference>
<gene>
    <name evidence="3" type="ORF">LCGC14_2390160</name>
</gene>
<sequence>MEKLVIGVWQGRSRDGDLAANLVRAAEVIEEAGDAGCDFVCLPELFLSGADKADYQRRGAMSLDDDRLAALAQKAGARDVVTIVGMCEKRGESYGVTAAILDGGRVAGHYTKTMLTGGDHQVMDAYDDELPVFDAKGVRFGVIICHDSSFPEVAATMVWKGARIIFSPHYNSLGPERMDEHRLLVRNNHIGLAAHYGVVVARSNSVGHWDNPERYGYGDSAIFSPIGVPLAEAGLFTEKLVTADVAHYI</sequence>
<protein>
    <recommendedName>
        <fullName evidence="2">CN hydrolase domain-containing protein</fullName>
    </recommendedName>
</protein>
<dbReference type="Gene3D" id="3.60.110.10">
    <property type="entry name" value="Carbon-nitrogen hydrolase"/>
    <property type="match status" value="1"/>
</dbReference>
<name>A0A0F9BYD2_9ZZZZ</name>
<dbReference type="PROSITE" id="PS50263">
    <property type="entry name" value="CN_HYDROLASE"/>
    <property type="match status" value="1"/>
</dbReference>
<dbReference type="AlphaFoldDB" id="A0A0F9BYD2"/>
<dbReference type="GO" id="GO:0016811">
    <property type="term" value="F:hydrolase activity, acting on carbon-nitrogen (but not peptide) bonds, in linear amides"/>
    <property type="evidence" value="ECO:0007669"/>
    <property type="project" value="TreeGrafter"/>
</dbReference>
<evidence type="ECO:0000256" key="1">
    <source>
        <dbReference type="ARBA" id="ARBA00022801"/>
    </source>
</evidence>
<reference evidence="3" key="1">
    <citation type="journal article" date="2015" name="Nature">
        <title>Complex archaea that bridge the gap between prokaryotes and eukaryotes.</title>
        <authorList>
            <person name="Spang A."/>
            <person name="Saw J.H."/>
            <person name="Jorgensen S.L."/>
            <person name="Zaremba-Niedzwiedzka K."/>
            <person name="Martijn J."/>
            <person name="Lind A.E."/>
            <person name="van Eijk R."/>
            <person name="Schleper C."/>
            <person name="Guy L."/>
            <person name="Ettema T.J."/>
        </authorList>
    </citation>
    <scope>NUCLEOTIDE SEQUENCE</scope>
</reference>
<organism evidence="3">
    <name type="scientific">marine sediment metagenome</name>
    <dbReference type="NCBI Taxonomy" id="412755"/>
    <lineage>
        <taxon>unclassified sequences</taxon>
        <taxon>metagenomes</taxon>
        <taxon>ecological metagenomes</taxon>
    </lineage>
</organism>
<feature type="domain" description="CN hydrolase" evidence="2">
    <location>
        <begin position="4"/>
        <end position="247"/>
    </location>
</feature>
<dbReference type="SUPFAM" id="SSF56317">
    <property type="entry name" value="Carbon-nitrogen hydrolase"/>
    <property type="match status" value="1"/>
</dbReference>
<dbReference type="InterPro" id="IPR036526">
    <property type="entry name" value="C-N_Hydrolase_sf"/>
</dbReference>
<dbReference type="CDD" id="cd07197">
    <property type="entry name" value="nitrilase"/>
    <property type="match status" value="1"/>
</dbReference>
<dbReference type="InterPro" id="IPR050345">
    <property type="entry name" value="Aliph_Amidase/BUP"/>
</dbReference>
<keyword evidence="1" id="KW-0378">Hydrolase</keyword>
<dbReference type="PANTHER" id="PTHR43674:SF2">
    <property type="entry name" value="BETA-UREIDOPROPIONASE"/>
    <property type="match status" value="1"/>
</dbReference>
<feature type="non-terminal residue" evidence="3">
    <location>
        <position position="249"/>
    </location>
</feature>
<evidence type="ECO:0000259" key="2">
    <source>
        <dbReference type="PROSITE" id="PS50263"/>
    </source>
</evidence>
<proteinExistence type="predicted"/>